<gene>
    <name evidence="1" type="ORF">SR900_06315</name>
</gene>
<sequence>MINLEELVSAIQQSALSASSVVAKKNLEILDEFFERYEEDSDVDDLAKSALSAIAELDSKDAEQAEKIKDVLNSLSAALKKAGHDKAGSLAPKLVNIEYPNVTKHGVETHTVSVPLLSLIPINSIQLSELKFTTDLDISLVEDKLQIAFPDKPKAGRLGKSKDDGQGKSHHATLEVVIDCKEPPQGLQKLVEGYDRALRAQIPG</sequence>
<organism evidence="1 2">
    <name type="scientific">Kangiella aquimarina</name>
    <dbReference type="NCBI Taxonomy" id="261965"/>
    <lineage>
        <taxon>Bacteria</taxon>
        <taxon>Pseudomonadati</taxon>
        <taxon>Pseudomonadota</taxon>
        <taxon>Gammaproteobacteria</taxon>
        <taxon>Kangiellales</taxon>
        <taxon>Kangiellaceae</taxon>
        <taxon>Kangiella</taxon>
    </lineage>
</organism>
<reference evidence="1 2" key="1">
    <citation type="submission" date="2023-11" db="EMBL/GenBank/DDBJ databases">
        <title>MicrobeMod: A computational toolkit for identifying prokaryotic methylation and restriction-modification with nanopore sequencing.</title>
        <authorList>
            <person name="Crits-Christoph A."/>
            <person name="Kang S.C."/>
            <person name="Lee H."/>
            <person name="Ostrov N."/>
        </authorList>
    </citation>
    <scope>NUCLEOTIDE SEQUENCE [LARGE SCALE GENOMIC DNA]</scope>
    <source>
        <strain evidence="1 2">DSMZ 16071</strain>
    </source>
</reference>
<dbReference type="Proteomes" id="UP001324185">
    <property type="component" value="Chromosome"/>
</dbReference>
<protein>
    <submittedName>
        <fullName evidence="1">DUF2589 domain-containing protein</fullName>
    </submittedName>
</protein>
<proteinExistence type="predicted"/>
<name>A0ABZ0X796_9GAMM</name>
<accession>A0ABZ0X796</accession>
<dbReference type="Pfam" id="PF11655">
    <property type="entry name" value="DUF2589"/>
    <property type="match status" value="1"/>
</dbReference>
<evidence type="ECO:0000313" key="1">
    <source>
        <dbReference type="EMBL" id="WQG86495.1"/>
    </source>
</evidence>
<dbReference type="RefSeq" id="WP_018624539.1">
    <property type="nucleotide sequence ID" value="NZ_CP140158.1"/>
</dbReference>
<dbReference type="EMBL" id="CP140158">
    <property type="protein sequence ID" value="WQG86495.1"/>
    <property type="molecule type" value="Genomic_DNA"/>
</dbReference>
<dbReference type="InterPro" id="IPR024510">
    <property type="entry name" value="DUF2589"/>
</dbReference>
<evidence type="ECO:0000313" key="2">
    <source>
        <dbReference type="Proteomes" id="UP001324185"/>
    </source>
</evidence>
<keyword evidence="2" id="KW-1185">Reference proteome</keyword>